<sequence length="85" mass="9632">MNHVRIITLNKPPSLLLENHLGVIPITFMCDSIQSDRACCCCTHQASKSITYRISWGYYSLAVFLHLSGQLYSSNFSMIRAHQQA</sequence>
<dbReference type="Proteomes" id="UP001293593">
    <property type="component" value="Unassembled WGS sequence"/>
</dbReference>
<dbReference type="AlphaFoldDB" id="A0AAE1N0B2"/>
<keyword evidence="2" id="KW-1185">Reference proteome</keyword>
<dbReference type="EMBL" id="JAWXYG010000002">
    <property type="protein sequence ID" value="KAK4280406.1"/>
    <property type="molecule type" value="Genomic_DNA"/>
</dbReference>
<reference evidence="1" key="1">
    <citation type="submission" date="2023-10" db="EMBL/GenBank/DDBJ databases">
        <title>Chromosome-level genome of the transformable northern wattle, Acacia crassicarpa.</title>
        <authorList>
            <person name="Massaro I."/>
            <person name="Sinha N.R."/>
            <person name="Poethig S."/>
            <person name="Leichty A.R."/>
        </authorList>
    </citation>
    <scope>NUCLEOTIDE SEQUENCE</scope>
    <source>
        <strain evidence="1">Acra3RX</strain>
        <tissue evidence="1">Leaf</tissue>
    </source>
</reference>
<proteinExistence type="predicted"/>
<evidence type="ECO:0000313" key="1">
    <source>
        <dbReference type="EMBL" id="KAK4280406.1"/>
    </source>
</evidence>
<protein>
    <submittedName>
        <fullName evidence="1">Uncharacterized protein</fullName>
    </submittedName>
</protein>
<comment type="caution">
    <text evidence="1">The sequence shown here is derived from an EMBL/GenBank/DDBJ whole genome shotgun (WGS) entry which is preliminary data.</text>
</comment>
<gene>
    <name evidence="1" type="ORF">QN277_012034</name>
</gene>
<evidence type="ECO:0000313" key="2">
    <source>
        <dbReference type="Proteomes" id="UP001293593"/>
    </source>
</evidence>
<organism evidence="1 2">
    <name type="scientific">Acacia crassicarpa</name>
    <name type="common">northern wattle</name>
    <dbReference type="NCBI Taxonomy" id="499986"/>
    <lineage>
        <taxon>Eukaryota</taxon>
        <taxon>Viridiplantae</taxon>
        <taxon>Streptophyta</taxon>
        <taxon>Embryophyta</taxon>
        <taxon>Tracheophyta</taxon>
        <taxon>Spermatophyta</taxon>
        <taxon>Magnoliopsida</taxon>
        <taxon>eudicotyledons</taxon>
        <taxon>Gunneridae</taxon>
        <taxon>Pentapetalae</taxon>
        <taxon>rosids</taxon>
        <taxon>fabids</taxon>
        <taxon>Fabales</taxon>
        <taxon>Fabaceae</taxon>
        <taxon>Caesalpinioideae</taxon>
        <taxon>mimosoid clade</taxon>
        <taxon>Acacieae</taxon>
        <taxon>Acacia</taxon>
    </lineage>
</organism>
<accession>A0AAE1N0B2</accession>
<name>A0AAE1N0B2_9FABA</name>